<dbReference type="PANTHER" id="PTHR38166">
    <property type="entry name" value="C2H2-TYPE DOMAIN-CONTAINING PROTEIN-RELATED"/>
    <property type="match status" value="1"/>
</dbReference>
<accession>K3VM37</accession>
<dbReference type="eggNOG" id="ENOG502RFRK">
    <property type="taxonomic scope" value="Eukaryota"/>
</dbReference>
<evidence type="ECO:0008006" key="3">
    <source>
        <dbReference type="Google" id="ProtNLM"/>
    </source>
</evidence>
<name>K3VM37_FUSPC</name>
<dbReference type="OrthoDB" id="5241264at2759"/>
<evidence type="ECO:0000313" key="2">
    <source>
        <dbReference type="Proteomes" id="UP000007978"/>
    </source>
</evidence>
<organism evidence="1 2">
    <name type="scientific">Fusarium pseudograminearum (strain CS3096)</name>
    <name type="common">Wheat and barley crown-rot fungus</name>
    <dbReference type="NCBI Taxonomy" id="1028729"/>
    <lineage>
        <taxon>Eukaryota</taxon>
        <taxon>Fungi</taxon>
        <taxon>Dikarya</taxon>
        <taxon>Ascomycota</taxon>
        <taxon>Pezizomycotina</taxon>
        <taxon>Sordariomycetes</taxon>
        <taxon>Hypocreomycetidae</taxon>
        <taxon>Hypocreales</taxon>
        <taxon>Nectriaceae</taxon>
        <taxon>Fusarium</taxon>
    </lineage>
</organism>
<reference evidence="1 2" key="1">
    <citation type="journal article" date="2012" name="PLoS Pathog.">
        <title>Comparative pathogenomics reveals horizontally acquired novel virulence genes in fungi infecting cereal hosts.</title>
        <authorList>
            <person name="Gardiner D.M."/>
            <person name="McDonald M.C."/>
            <person name="Covarelli L."/>
            <person name="Solomon P.S."/>
            <person name="Rusu A.G."/>
            <person name="Marshall M."/>
            <person name="Kazan K."/>
            <person name="Chakraborty S."/>
            <person name="McDonald B.A."/>
            <person name="Manners J.M."/>
        </authorList>
    </citation>
    <scope>NUCLEOTIDE SEQUENCE [LARGE SCALE GENOMIC DNA]</scope>
    <source>
        <strain evidence="1 2">CS3096</strain>
    </source>
</reference>
<sequence>MASNLYTQLIECDRLPFPLLESLLSFECYSSQQVCGNADYTPFYTNSDFDTQPCYDDVDGNSNREQTILEHHWIQKVRQPLNALLRERFQLFINTVQYVAPQNNNKFHNEDFYSSDGPVVSTRLMNLFGNTVHEYKDDGFVLVSPPKRNLHYACPFETVYPERYGRCSSQHSLLSMDDVMGHLEGHHVDPLYCPMCSEIFETLIHRDRHIIKRSCELQELQVPKGINAHEENALMRIVKMNISDEERWNRIFTTIFPNTEPPLSPYLDSGRRLTISVARDYFMVDGRRCVSELLQAQGLNTNVEGDQHAQAALCQLALEDLLSDIMERYRDADN</sequence>
<keyword evidence="2" id="KW-1185">Reference proteome</keyword>
<protein>
    <recommendedName>
        <fullName evidence="3">C2H2-type domain-containing protein</fullName>
    </recommendedName>
</protein>
<dbReference type="RefSeq" id="XP_009255113.1">
    <property type="nucleotide sequence ID" value="XM_009256838.1"/>
</dbReference>
<gene>
    <name evidence="1" type="ORF">FPSE_03719</name>
</gene>
<evidence type="ECO:0000313" key="1">
    <source>
        <dbReference type="EMBL" id="EKJ76087.1"/>
    </source>
</evidence>
<dbReference type="EMBL" id="AFNW01000078">
    <property type="protein sequence ID" value="EKJ76087.1"/>
    <property type="molecule type" value="Genomic_DNA"/>
</dbReference>
<dbReference type="HOGENOM" id="CLU_834325_0_0_1"/>
<dbReference type="Proteomes" id="UP000007978">
    <property type="component" value="Chromosome 2"/>
</dbReference>
<dbReference type="PANTHER" id="PTHR38166:SF1">
    <property type="entry name" value="C2H2-TYPE DOMAIN-CONTAINING PROTEIN"/>
    <property type="match status" value="1"/>
</dbReference>
<dbReference type="KEGG" id="fpu:FPSE_03719"/>
<comment type="caution">
    <text evidence="1">The sequence shown here is derived from an EMBL/GenBank/DDBJ whole genome shotgun (WGS) entry which is preliminary data.</text>
</comment>
<proteinExistence type="predicted"/>
<dbReference type="GeneID" id="20362338"/>
<dbReference type="AlphaFoldDB" id="K3VM37"/>